<dbReference type="Proteomes" id="UP000177803">
    <property type="component" value="Unassembled WGS sequence"/>
</dbReference>
<dbReference type="AlphaFoldDB" id="A0A1F6NLK4"/>
<keyword evidence="1" id="KW-0472">Membrane</keyword>
<organism evidence="2 3">
    <name type="scientific">Candidatus Magasanikbacteria bacterium RIFOXYA2_FULL_44_8</name>
    <dbReference type="NCBI Taxonomy" id="1798696"/>
    <lineage>
        <taxon>Bacteria</taxon>
        <taxon>Candidatus Magasanikiibacteriota</taxon>
    </lineage>
</organism>
<proteinExistence type="predicted"/>
<name>A0A1F6NLK4_9BACT</name>
<comment type="caution">
    <text evidence="2">The sequence shown here is derived from an EMBL/GenBank/DDBJ whole genome shotgun (WGS) entry which is preliminary data.</text>
</comment>
<gene>
    <name evidence="2" type="ORF">A2261_01395</name>
</gene>
<keyword evidence="1" id="KW-1133">Transmembrane helix</keyword>
<keyword evidence="1" id="KW-0812">Transmembrane</keyword>
<accession>A0A1F6NLK4</accession>
<reference evidence="2 3" key="1">
    <citation type="journal article" date="2016" name="Nat. Commun.">
        <title>Thousands of microbial genomes shed light on interconnected biogeochemical processes in an aquifer system.</title>
        <authorList>
            <person name="Anantharaman K."/>
            <person name="Brown C.T."/>
            <person name="Hug L.A."/>
            <person name="Sharon I."/>
            <person name="Castelle C.J."/>
            <person name="Probst A.J."/>
            <person name="Thomas B.C."/>
            <person name="Singh A."/>
            <person name="Wilkins M.J."/>
            <person name="Karaoz U."/>
            <person name="Brodie E.L."/>
            <person name="Williams K.H."/>
            <person name="Hubbard S.S."/>
            <person name="Banfield J.F."/>
        </authorList>
    </citation>
    <scope>NUCLEOTIDE SEQUENCE [LARGE SCALE GENOMIC DNA]</scope>
</reference>
<protein>
    <submittedName>
        <fullName evidence="2">Uncharacterized protein</fullName>
    </submittedName>
</protein>
<dbReference type="EMBL" id="MFQR01000002">
    <property type="protein sequence ID" value="OGH84749.1"/>
    <property type="molecule type" value="Genomic_DNA"/>
</dbReference>
<evidence type="ECO:0000313" key="3">
    <source>
        <dbReference type="Proteomes" id="UP000177803"/>
    </source>
</evidence>
<feature type="transmembrane region" description="Helical" evidence="1">
    <location>
        <begin position="50"/>
        <end position="74"/>
    </location>
</feature>
<evidence type="ECO:0000313" key="2">
    <source>
        <dbReference type="EMBL" id="OGH84749.1"/>
    </source>
</evidence>
<evidence type="ECO:0000256" key="1">
    <source>
        <dbReference type="SAM" id="Phobius"/>
    </source>
</evidence>
<sequence>MLIVLLALSSVIGFGLVLHTENWVMDVVGLITGPDNKVPYGYCDLPENTVRAICSIVVVVLLILASVLWFLVLYHKYVYYKKQEPQQQLHKKH</sequence>